<gene>
    <name evidence="1" type="ORF">NCTC11224_02548</name>
</gene>
<reference evidence="1 2" key="1">
    <citation type="submission" date="2018-06" db="EMBL/GenBank/DDBJ databases">
        <authorList>
            <consortium name="Pathogen Informatics"/>
            <person name="Doyle S."/>
        </authorList>
    </citation>
    <scope>NUCLEOTIDE SEQUENCE [LARGE SCALE GENOMIC DNA]</scope>
    <source>
        <strain evidence="1 2">NCTC11224</strain>
    </source>
</reference>
<sequence>MQAKLEIKSPEKRGCEKSGVEMLHFPQPPLFMPSLYLHLTLKRV</sequence>
<keyword evidence="2" id="KW-1185">Reference proteome</keyword>
<dbReference type="Proteomes" id="UP000251853">
    <property type="component" value="Unassembled WGS sequence"/>
</dbReference>
<dbReference type="EMBL" id="UAVW01000009">
    <property type="protein sequence ID" value="SQB11195.1"/>
    <property type="molecule type" value="Genomic_DNA"/>
</dbReference>
<dbReference type="AlphaFoldDB" id="A0A2X2UH22"/>
<proteinExistence type="predicted"/>
<evidence type="ECO:0000313" key="1">
    <source>
        <dbReference type="EMBL" id="SQB11195.1"/>
    </source>
</evidence>
<protein>
    <submittedName>
        <fullName evidence="1">Uncharacterized protein</fullName>
    </submittedName>
</protein>
<accession>A0A2X2UH22</accession>
<name>A0A2X2UH22_9FIRM</name>
<organism evidence="1 2">
    <name type="scientific">Enterocloster clostridioformis</name>
    <dbReference type="NCBI Taxonomy" id="1531"/>
    <lineage>
        <taxon>Bacteria</taxon>
        <taxon>Bacillati</taxon>
        <taxon>Bacillota</taxon>
        <taxon>Clostridia</taxon>
        <taxon>Lachnospirales</taxon>
        <taxon>Lachnospiraceae</taxon>
        <taxon>Enterocloster</taxon>
    </lineage>
</organism>
<evidence type="ECO:0000313" key="2">
    <source>
        <dbReference type="Proteomes" id="UP000251853"/>
    </source>
</evidence>